<dbReference type="AlphaFoldDB" id="R4GAV2"/>
<evidence type="ECO:0000256" key="1">
    <source>
        <dbReference type="SAM" id="MobiDB-lite"/>
    </source>
</evidence>
<proteinExistence type="predicted"/>
<feature type="domain" description="DUF4817" evidence="2">
    <location>
        <begin position="7"/>
        <end position="59"/>
    </location>
</feature>
<dbReference type="Proteomes" id="UP000001646">
    <property type="component" value="Unplaced"/>
</dbReference>
<dbReference type="eggNOG" id="ENOG502S0B4">
    <property type="taxonomic scope" value="Eukaryota"/>
</dbReference>
<dbReference type="OrthoDB" id="9986190at2759"/>
<dbReference type="GeneTree" id="ENSGT00510000050664"/>
<dbReference type="PANTHER" id="PTHR47326:SF1">
    <property type="entry name" value="HTH PSQ-TYPE DOMAIN-CONTAINING PROTEIN"/>
    <property type="match status" value="1"/>
</dbReference>
<dbReference type="InParanoid" id="R4GAV2"/>
<dbReference type="InterPro" id="IPR032135">
    <property type="entry name" value="DUF4817"/>
</dbReference>
<evidence type="ECO:0000259" key="2">
    <source>
        <dbReference type="Pfam" id="PF16087"/>
    </source>
</evidence>
<dbReference type="RefSeq" id="XP_008116993.1">
    <property type="nucleotide sequence ID" value="XM_008118786.3"/>
</dbReference>
<dbReference type="HOGENOM" id="CLU_033666_11_0_1"/>
<accession>R4GAV2</accession>
<dbReference type="InterPro" id="IPR036397">
    <property type="entry name" value="RNaseH_sf"/>
</dbReference>
<dbReference type="Ensembl" id="ENSACAT00000029832.1">
    <property type="protein sequence ID" value="ENSACAP00000022415.1"/>
    <property type="gene ID" value="ENSACAG00000029135.1"/>
</dbReference>
<dbReference type="PANTHER" id="PTHR47326">
    <property type="entry name" value="TRANSPOSABLE ELEMENT TC3 TRANSPOSASE-LIKE PROTEIN"/>
    <property type="match status" value="1"/>
</dbReference>
<dbReference type="Gene3D" id="3.30.420.10">
    <property type="entry name" value="Ribonuclease H-like superfamily/Ribonuclease H"/>
    <property type="match status" value="1"/>
</dbReference>
<dbReference type="GO" id="GO:0003676">
    <property type="term" value="F:nucleic acid binding"/>
    <property type="evidence" value="ECO:0007669"/>
    <property type="project" value="InterPro"/>
</dbReference>
<dbReference type="RefSeq" id="XP_008116994.1">
    <property type="nucleotide sequence ID" value="XM_008118787.3"/>
</dbReference>
<name>R4GAV2_ANOCA</name>
<evidence type="ECO:0000313" key="4">
    <source>
        <dbReference type="Proteomes" id="UP000001646"/>
    </source>
</evidence>
<organism evidence="3 4">
    <name type="scientific">Anolis carolinensis</name>
    <name type="common">Green anole</name>
    <name type="synonym">American chameleon</name>
    <dbReference type="NCBI Taxonomy" id="28377"/>
    <lineage>
        <taxon>Eukaryota</taxon>
        <taxon>Metazoa</taxon>
        <taxon>Chordata</taxon>
        <taxon>Craniata</taxon>
        <taxon>Vertebrata</taxon>
        <taxon>Euteleostomi</taxon>
        <taxon>Lepidosauria</taxon>
        <taxon>Squamata</taxon>
        <taxon>Bifurcata</taxon>
        <taxon>Unidentata</taxon>
        <taxon>Episquamata</taxon>
        <taxon>Toxicofera</taxon>
        <taxon>Iguania</taxon>
        <taxon>Dactyloidae</taxon>
        <taxon>Anolis</taxon>
    </lineage>
</organism>
<reference evidence="3" key="2">
    <citation type="submission" date="2025-08" db="UniProtKB">
        <authorList>
            <consortium name="Ensembl"/>
        </authorList>
    </citation>
    <scope>IDENTIFICATION</scope>
</reference>
<reference evidence="3" key="3">
    <citation type="submission" date="2025-09" db="UniProtKB">
        <authorList>
            <consortium name="Ensembl"/>
        </authorList>
    </citation>
    <scope>IDENTIFICATION</scope>
</reference>
<dbReference type="GeneID" id="100557975"/>
<evidence type="ECO:0000313" key="3">
    <source>
        <dbReference type="Ensembl" id="ENSACAP00000022415.1"/>
    </source>
</evidence>
<keyword evidence="4" id="KW-1185">Reference proteome</keyword>
<feature type="region of interest" description="Disordered" evidence="1">
    <location>
        <begin position="59"/>
        <end position="82"/>
    </location>
</feature>
<protein>
    <recommendedName>
        <fullName evidence="2">DUF4817 domain-containing protein</fullName>
    </recommendedName>
</protein>
<gene>
    <name evidence="3" type="primary">LOC100557975</name>
</gene>
<dbReference type="Pfam" id="PF16087">
    <property type="entry name" value="DUF4817"/>
    <property type="match status" value="1"/>
</dbReference>
<dbReference type="Bgee" id="ENSACAG00000029135">
    <property type="expression patterns" value="Expressed in liver and 13 other cell types or tissues"/>
</dbReference>
<reference evidence="3" key="1">
    <citation type="submission" date="2009-12" db="EMBL/GenBank/DDBJ databases">
        <title>The Genome Sequence of Anolis carolinensis (Green Anole Lizard).</title>
        <authorList>
            <consortium name="The Genome Sequencing Platform"/>
            <person name="Di Palma F."/>
            <person name="Alfoldi J."/>
            <person name="Heiman D."/>
            <person name="Young S."/>
            <person name="Grabherr M."/>
            <person name="Johnson J."/>
            <person name="Lander E.S."/>
            <person name="Lindblad-Toh K."/>
        </authorList>
    </citation>
    <scope>NUCLEOTIDE SEQUENCE [LARGE SCALE GENOMIC DNA]</scope>
    <source>
        <strain evidence="3">JBL SC #1</strain>
    </source>
</reference>
<dbReference type="KEGG" id="acs:100557975"/>
<sequence>MANPRLTFDQRKFVLKWYWKTENVKEVQRQWRQEFPTGPPTRVTIARIRDKFETDGTLQNIQKQRSGRRRTSTDDEKSEEVLQNFEQSSRKSLRQMACETGVSKSSIHRILRRAKLNSCIPNLMHSLNEDDADCRLEFCKWQTCVPRLVHPLNEDDPDRRLEFCEWFQSRVAEDSFFGDKIIWSDEAIFKLNGLVERHNCTYWDPKNPHITVERHVHLPGLSVWCGVSSKGLVGPYFFDGTVTGDSYLDMLKGLIIPGILQIFSDNEFYFQHDGAPPHFQHDVRNFLNETFPDRWIGRRGSVEFPPRSPDLTPLDFFLWGYLKSRVYATKPNTLEELKIAIVEKCCEIRSETLREICNSVLRQCEQCIAAQGQLFEYLM</sequence>